<evidence type="ECO:0000256" key="2">
    <source>
        <dbReference type="ARBA" id="ARBA00022692"/>
    </source>
</evidence>
<protein>
    <recommendedName>
        <fullName evidence="8">Interferon-induced transmembrane protein</fullName>
    </recommendedName>
</protein>
<dbReference type="AlphaFoldDB" id="A0A6G8Q7D3"/>
<evidence type="ECO:0000313" key="7">
    <source>
        <dbReference type="Proteomes" id="UP000501452"/>
    </source>
</evidence>
<evidence type="ECO:0000256" key="5">
    <source>
        <dbReference type="SAM" id="Phobius"/>
    </source>
</evidence>
<keyword evidence="4 5" id="KW-0472">Membrane</keyword>
<reference evidence="6 7" key="1">
    <citation type="submission" date="2019-10" db="EMBL/GenBank/DDBJ databases">
        <title>Rubrobacter sp nov SCSIO 52090 isolated from a deep-sea sediment in the South China Sea.</title>
        <authorList>
            <person name="Chen R.W."/>
        </authorList>
    </citation>
    <scope>NUCLEOTIDE SEQUENCE [LARGE SCALE GENOMIC DNA]</scope>
    <source>
        <strain evidence="6 7">SCSIO 52909</strain>
    </source>
</reference>
<keyword evidence="2 5" id="KW-0812">Transmembrane</keyword>
<dbReference type="KEGG" id="rub:GBA63_06550"/>
<feature type="transmembrane region" description="Helical" evidence="5">
    <location>
        <begin position="79"/>
        <end position="100"/>
    </location>
</feature>
<evidence type="ECO:0000256" key="4">
    <source>
        <dbReference type="ARBA" id="ARBA00023136"/>
    </source>
</evidence>
<gene>
    <name evidence="6" type="ORF">GBA63_06550</name>
</gene>
<comment type="subcellular location">
    <subcellularLocation>
        <location evidence="1">Membrane</location>
    </subcellularLocation>
</comment>
<dbReference type="EMBL" id="CP045119">
    <property type="protein sequence ID" value="QIN82349.1"/>
    <property type="molecule type" value="Genomic_DNA"/>
</dbReference>
<proteinExistence type="predicted"/>
<evidence type="ECO:0008006" key="8">
    <source>
        <dbReference type="Google" id="ProtNLM"/>
    </source>
</evidence>
<evidence type="ECO:0000256" key="1">
    <source>
        <dbReference type="ARBA" id="ARBA00004370"/>
    </source>
</evidence>
<keyword evidence="7" id="KW-1185">Reference proteome</keyword>
<dbReference type="Proteomes" id="UP000501452">
    <property type="component" value="Chromosome"/>
</dbReference>
<feature type="transmembrane region" description="Helical" evidence="5">
    <location>
        <begin position="121"/>
        <end position="143"/>
    </location>
</feature>
<accession>A0A6G8Q7D3</accession>
<organism evidence="6 7">
    <name type="scientific">Rubrobacter tropicus</name>
    <dbReference type="NCBI Taxonomy" id="2653851"/>
    <lineage>
        <taxon>Bacteria</taxon>
        <taxon>Bacillati</taxon>
        <taxon>Actinomycetota</taxon>
        <taxon>Rubrobacteria</taxon>
        <taxon>Rubrobacterales</taxon>
        <taxon>Rubrobacteraceae</taxon>
        <taxon>Rubrobacter</taxon>
    </lineage>
</organism>
<evidence type="ECO:0000313" key="6">
    <source>
        <dbReference type="EMBL" id="QIN82349.1"/>
    </source>
</evidence>
<dbReference type="Pfam" id="PF04505">
    <property type="entry name" value="CD225"/>
    <property type="match status" value="1"/>
</dbReference>
<sequence length="149" mass="16458">MLGRRAVVSHGSQVPYLRRTLASLRYCHVSWDLEGRCRPTGKDQVRCPNCNTWNGDPRRRRCSNCGTVLEPVPDYLARAVVAALICPVAGIVSLYFSVWTNRSLVAGDYFGAREHSRLARAWANAALWLVLAAALFFGLVTLLDAVGNP</sequence>
<keyword evidence="3 5" id="KW-1133">Transmembrane helix</keyword>
<dbReference type="GO" id="GO:0016020">
    <property type="term" value="C:membrane"/>
    <property type="evidence" value="ECO:0007669"/>
    <property type="project" value="UniProtKB-SubCell"/>
</dbReference>
<evidence type="ECO:0000256" key="3">
    <source>
        <dbReference type="ARBA" id="ARBA00022989"/>
    </source>
</evidence>
<name>A0A6G8Q7D3_9ACTN</name>
<dbReference type="InterPro" id="IPR007593">
    <property type="entry name" value="CD225/Dispanin_fam"/>
</dbReference>